<evidence type="ECO:0000256" key="3">
    <source>
        <dbReference type="ARBA" id="ARBA00022723"/>
    </source>
</evidence>
<evidence type="ECO:0000256" key="4">
    <source>
        <dbReference type="ARBA" id="ARBA00022833"/>
    </source>
</evidence>
<gene>
    <name evidence="8" type="primary">Ca15_5</name>
    <name evidence="9" type="synonym">Ca15_7</name>
    <name evidence="8" type="ORF">AVEN_1401_1</name>
    <name evidence="9" type="ORF">AVEN_36091_1</name>
</gene>
<evidence type="ECO:0000256" key="6">
    <source>
        <dbReference type="ARBA" id="ARBA00048348"/>
    </source>
</evidence>
<dbReference type="InterPro" id="IPR001148">
    <property type="entry name" value="CA_dom"/>
</dbReference>
<keyword evidence="4" id="KW-0862">Zinc</keyword>
<dbReference type="InterPro" id="IPR036398">
    <property type="entry name" value="CA_dom_sf"/>
</dbReference>
<dbReference type="PANTHER" id="PTHR18952:SF265">
    <property type="entry name" value="CARBONIC ANHYDRASE"/>
    <property type="match status" value="1"/>
</dbReference>
<dbReference type="CDD" id="cd00326">
    <property type="entry name" value="alpha_CA"/>
    <property type="match status" value="1"/>
</dbReference>
<dbReference type="SUPFAM" id="SSF51069">
    <property type="entry name" value="Carbonic anhydrase"/>
    <property type="match status" value="1"/>
</dbReference>
<evidence type="ECO:0000256" key="2">
    <source>
        <dbReference type="ARBA" id="ARBA00012925"/>
    </source>
</evidence>
<evidence type="ECO:0000313" key="10">
    <source>
        <dbReference type="Proteomes" id="UP000499080"/>
    </source>
</evidence>
<dbReference type="EMBL" id="BGPR01016702">
    <property type="protein sequence ID" value="GBN73878.1"/>
    <property type="molecule type" value="Genomic_DNA"/>
</dbReference>
<dbReference type="PROSITE" id="PS51144">
    <property type="entry name" value="ALPHA_CA_2"/>
    <property type="match status" value="1"/>
</dbReference>
<accession>A0A4Y2REK6</accession>
<dbReference type="EC" id="4.2.1.1" evidence="2"/>
<dbReference type="Pfam" id="PF00194">
    <property type="entry name" value="Carb_anhydrase"/>
    <property type="match status" value="1"/>
</dbReference>
<name>A0A4Y2REK6_ARAVE</name>
<evidence type="ECO:0000256" key="1">
    <source>
        <dbReference type="ARBA" id="ARBA00010718"/>
    </source>
</evidence>
<comment type="similarity">
    <text evidence="1">Belongs to the alpha-carbonic anhydrase family.</text>
</comment>
<keyword evidence="10" id="KW-1185">Reference proteome</keyword>
<protein>
    <recommendedName>
        <fullName evidence="2">carbonic anhydrase</fullName>
        <ecNumber evidence="2">4.2.1.1</ecNumber>
    </recommendedName>
</protein>
<proteinExistence type="inferred from homology"/>
<dbReference type="GO" id="GO:0008270">
    <property type="term" value="F:zinc ion binding"/>
    <property type="evidence" value="ECO:0007669"/>
    <property type="project" value="InterPro"/>
</dbReference>
<sequence>MLLRNGGLVVKIQLQDTLVTGFRPECTEHVDLVNAKSAVVGPRQWPSLFPACNGDMQSPIDIQTSNVKRDQHLKKLSFFGYDTAVKRADVVNDGHTVMITPRDNVKRGITIQGRDYNLLQLHFHWGSEKNPGAEHTLNRRRFEMEAHFVHSSSDNRTAVVGVLVQMVNKDNWAFKPIVDVVPDVLYKDETTQLQSSLNLNKLLPESPASYYGYTGSLTTPMCTEGVAWFVLQSKQTIGRKQLNSFLKVYSVEEEDRSSECLLAPNNRPIQNLNGRVIYASP</sequence>
<comment type="catalytic activity">
    <reaction evidence="6">
        <text>hydrogencarbonate + H(+) = CO2 + H2O</text>
        <dbReference type="Rhea" id="RHEA:10748"/>
        <dbReference type="ChEBI" id="CHEBI:15377"/>
        <dbReference type="ChEBI" id="CHEBI:15378"/>
        <dbReference type="ChEBI" id="CHEBI:16526"/>
        <dbReference type="ChEBI" id="CHEBI:17544"/>
        <dbReference type="EC" id="4.2.1.1"/>
    </reaction>
</comment>
<evidence type="ECO:0000313" key="9">
    <source>
        <dbReference type="EMBL" id="GBN73878.1"/>
    </source>
</evidence>
<reference evidence="8 10" key="1">
    <citation type="journal article" date="2019" name="Sci. Rep.">
        <title>Orb-weaving spider Araneus ventricosus genome elucidates the spidroin gene catalogue.</title>
        <authorList>
            <person name="Kono N."/>
            <person name="Nakamura H."/>
            <person name="Ohtoshi R."/>
            <person name="Moran D.A.P."/>
            <person name="Shinohara A."/>
            <person name="Yoshida Y."/>
            <person name="Fujiwara M."/>
            <person name="Mori M."/>
            <person name="Tomita M."/>
            <person name="Arakawa K."/>
        </authorList>
    </citation>
    <scope>NUCLEOTIDE SEQUENCE [LARGE SCALE GENOMIC DNA]</scope>
</reference>
<dbReference type="GO" id="GO:0004089">
    <property type="term" value="F:carbonate dehydratase activity"/>
    <property type="evidence" value="ECO:0007669"/>
    <property type="project" value="UniProtKB-EC"/>
</dbReference>
<evidence type="ECO:0000256" key="5">
    <source>
        <dbReference type="ARBA" id="ARBA00023239"/>
    </source>
</evidence>
<dbReference type="Gene3D" id="3.10.200.10">
    <property type="entry name" value="Alpha carbonic anhydrase"/>
    <property type="match status" value="1"/>
</dbReference>
<dbReference type="AlphaFoldDB" id="A0A4Y2REK6"/>
<dbReference type="Proteomes" id="UP000499080">
    <property type="component" value="Unassembled WGS sequence"/>
</dbReference>
<dbReference type="OrthoDB" id="6414576at2759"/>
<comment type="caution">
    <text evidence="8">The sequence shown here is derived from an EMBL/GenBank/DDBJ whole genome shotgun (WGS) entry which is preliminary data.</text>
</comment>
<organism evidence="8 10">
    <name type="scientific">Araneus ventricosus</name>
    <name type="common">Orbweaver spider</name>
    <name type="synonym">Epeira ventricosa</name>
    <dbReference type="NCBI Taxonomy" id="182803"/>
    <lineage>
        <taxon>Eukaryota</taxon>
        <taxon>Metazoa</taxon>
        <taxon>Ecdysozoa</taxon>
        <taxon>Arthropoda</taxon>
        <taxon>Chelicerata</taxon>
        <taxon>Arachnida</taxon>
        <taxon>Araneae</taxon>
        <taxon>Araneomorphae</taxon>
        <taxon>Entelegynae</taxon>
        <taxon>Araneoidea</taxon>
        <taxon>Araneidae</taxon>
        <taxon>Araneus</taxon>
    </lineage>
</organism>
<evidence type="ECO:0000313" key="8">
    <source>
        <dbReference type="EMBL" id="GBN73876.1"/>
    </source>
</evidence>
<dbReference type="EMBL" id="BGPR01016701">
    <property type="protein sequence ID" value="GBN73876.1"/>
    <property type="molecule type" value="Genomic_DNA"/>
</dbReference>
<keyword evidence="3" id="KW-0479">Metal-binding</keyword>
<dbReference type="InterPro" id="IPR023561">
    <property type="entry name" value="Carbonic_anhydrase_a-class"/>
</dbReference>
<evidence type="ECO:0000259" key="7">
    <source>
        <dbReference type="PROSITE" id="PS51144"/>
    </source>
</evidence>
<dbReference type="SMART" id="SM01057">
    <property type="entry name" value="Carb_anhydrase"/>
    <property type="match status" value="1"/>
</dbReference>
<keyword evidence="5" id="KW-0456">Lyase</keyword>
<feature type="domain" description="Alpha-carbonic anhydrase" evidence="7">
    <location>
        <begin position="31"/>
        <end position="281"/>
    </location>
</feature>
<dbReference type="PANTHER" id="PTHR18952">
    <property type="entry name" value="CARBONIC ANHYDRASE"/>
    <property type="match status" value="1"/>
</dbReference>